<dbReference type="InterPro" id="IPR013094">
    <property type="entry name" value="AB_hydrolase_3"/>
</dbReference>
<evidence type="ECO:0000259" key="2">
    <source>
        <dbReference type="Pfam" id="PF07859"/>
    </source>
</evidence>
<dbReference type="InterPro" id="IPR029058">
    <property type="entry name" value="AB_hydrolase_fold"/>
</dbReference>
<keyword evidence="4" id="KW-1185">Reference proteome</keyword>
<organism evidence="3 4">
    <name type="scientific">Deinandra increscens subsp. villosa</name>
    <dbReference type="NCBI Taxonomy" id="3103831"/>
    <lineage>
        <taxon>Eukaryota</taxon>
        <taxon>Viridiplantae</taxon>
        <taxon>Streptophyta</taxon>
        <taxon>Embryophyta</taxon>
        <taxon>Tracheophyta</taxon>
        <taxon>Spermatophyta</taxon>
        <taxon>Magnoliopsida</taxon>
        <taxon>eudicotyledons</taxon>
        <taxon>Gunneridae</taxon>
        <taxon>Pentapetalae</taxon>
        <taxon>asterids</taxon>
        <taxon>campanulids</taxon>
        <taxon>Asterales</taxon>
        <taxon>Asteraceae</taxon>
        <taxon>Asteroideae</taxon>
        <taxon>Heliantheae alliance</taxon>
        <taxon>Madieae</taxon>
        <taxon>Madiinae</taxon>
        <taxon>Deinandra</taxon>
    </lineage>
</organism>
<evidence type="ECO:0000313" key="4">
    <source>
        <dbReference type="Proteomes" id="UP001408789"/>
    </source>
</evidence>
<name>A0AAP0CD05_9ASTR</name>
<sequence>MDNKPETNPIPQSVRDNLFLANTLIDVGFRSDNTIDRRFRYLADTKVPANAAPVDGVKSYDVTNDPNWFRVYVPVAATGKLPVVVYYHGGGFAYYDPDSAPFDALCRRFASTFPAIVVSASYRLIPEFRYPTQYDDGYNLLKYLDDAKNRKNLPDNADLQKLFLFGDSAGANLAHHVALRASKHLFQQIKVNGLVTLQPYFGGEERVNSEINSENRLGLHLNQTDFYWRVFQPNAPDEVWNRDHEVINVSGPMAANLAGINFPPTLVVIGGRDILEDRQRNYFTWLLNSGKEAYMEEYKYMFHGFYTFPEVPEAIHVLSVIKTFINKQVNKNASPQSRL</sequence>
<comment type="similarity">
    <text evidence="1">Belongs to the 'GDXG' lipolytic enzyme family.</text>
</comment>
<dbReference type="SUPFAM" id="SSF53474">
    <property type="entry name" value="alpha/beta-Hydrolases"/>
    <property type="match status" value="1"/>
</dbReference>
<dbReference type="GO" id="GO:0052689">
    <property type="term" value="F:carboxylic ester hydrolase activity"/>
    <property type="evidence" value="ECO:0007669"/>
    <property type="project" value="TreeGrafter"/>
</dbReference>
<protein>
    <recommendedName>
        <fullName evidence="2">Alpha/beta hydrolase fold-3 domain-containing protein</fullName>
    </recommendedName>
</protein>
<dbReference type="PANTHER" id="PTHR23024:SF609">
    <property type="entry name" value="CARBOXYLESTERASE 18-RELATED"/>
    <property type="match status" value="1"/>
</dbReference>
<proteinExistence type="inferred from homology"/>
<evidence type="ECO:0000256" key="1">
    <source>
        <dbReference type="ARBA" id="ARBA00010515"/>
    </source>
</evidence>
<dbReference type="EMBL" id="JBCNJP010000027">
    <property type="protein sequence ID" value="KAK9051173.1"/>
    <property type="molecule type" value="Genomic_DNA"/>
</dbReference>
<dbReference type="AlphaFoldDB" id="A0AAP0CD05"/>
<dbReference type="PANTHER" id="PTHR23024">
    <property type="entry name" value="ARYLACETAMIDE DEACETYLASE"/>
    <property type="match status" value="1"/>
</dbReference>
<accession>A0AAP0CD05</accession>
<gene>
    <name evidence="3" type="ORF">SSX86_027799</name>
</gene>
<dbReference type="Proteomes" id="UP001408789">
    <property type="component" value="Unassembled WGS sequence"/>
</dbReference>
<comment type="caution">
    <text evidence="3">The sequence shown here is derived from an EMBL/GenBank/DDBJ whole genome shotgun (WGS) entry which is preliminary data.</text>
</comment>
<reference evidence="3 4" key="1">
    <citation type="submission" date="2024-04" db="EMBL/GenBank/DDBJ databases">
        <title>The reference genome of an endangered Asteraceae, Deinandra increscens subsp. villosa, native to the Central Coast of California.</title>
        <authorList>
            <person name="Guilliams M."/>
            <person name="Hasenstab-Lehman K."/>
            <person name="Meyer R."/>
            <person name="Mcevoy S."/>
        </authorList>
    </citation>
    <scope>NUCLEOTIDE SEQUENCE [LARGE SCALE GENOMIC DNA]</scope>
    <source>
        <tissue evidence="3">Leaf</tissue>
    </source>
</reference>
<dbReference type="GO" id="GO:0009860">
    <property type="term" value="P:pollen tube growth"/>
    <property type="evidence" value="ECO:0007669"/>
    <property type="project" value="TreeGrafter"/>
</dbReference>
<dbReference type="InterPro" id="IPR050466">
    <property type="entry name" value="Carboxylest/Gibb_receptor"/>
</dbReference>
<feature type="domain" description="Alpha/beta hydrolase fold-3" evidence="2">
    <location>
        <begin position="84"/>
        <end position="306"/>
    </location>
</feature>
<evidence type="ECO:0000313" key="3">
    <source>
        <dbReference type="EMBL" id="KAK9051173.1"/>
    </source>
</evidence>
<dbReference type="Pfam" id="PF07859">
    <property type="entry name" value="Abhydrolase_3"/>
    <property type="match status" value="1"/>
</dbReference>
<dbReference type="Gene3D" id="3.40.50.1820">
    <property type="entry name" value="alpha/beta hydrolase"/>
    <property type="match status" value="1"/>
</dbReference>